<proteinExistence type="predicted"/>
<gene>
    <name evidence="1" type="ORF">SVUK_LOCUS15511</name>
</gene>
<dbReference type="EMBL" id="UYYB01108877">
    <property type="protein sequence ID" value="VDM80513.1"/>
    <property type="molecule type" value="Genomic_DNA"/>
</dbReference>
<name>A0A3P7JI38_STRVU</name>
<evidence type="ECO:0000313" key="1">
    <source>
        <dbReference type="EMBL" id="VDM80513.1"/>
    </source>
</evidence>
<reference evidence="1 2" key="1">
    <citation type="submission" date="2018-11" db="EMBL/GenBank/DDBJ databases">
        <authorList>
            <consortium name="Pathogen Informatics"/>
        </authorList>
    </citation>
    <scope>NUCLEOTIDE SEQUENCE [LARGE SCALE GENOMIC DNA]</scope>
</reference>
<dbReference type="AlphaFoldDB" id="A0A3P7JI38"/>
<dbReference type="OrthoDB" id="5912452at2759"/>
<sequence>MYEFTECEQSSCCALCPRATAFSEFSAPCYKKISIQIPSEYIASGKVVNKYFDMGSLELAMKLKGQTTDCIN</sequence>
<accession>A0A3P7JI38</accession>
<protein>
    <submittedName>
        <fullName evidence="1">Uncharacterized protein</fullName>
    </submittedName>
</protein>
<evidence type="ECO:0000313" key="2">
    <source>
        <dbReference type="Proteomes" id="UP000270094"/>
    </source>
</evidence>
<organism evidence="1 2">
    <name type="scientific">Strongylus vulgaris</name>
    <name type="common">Blood worm</name>
    <dbReference type="NCBI Taxonomy" id="40348"/>
    <lineage>
        <taxon>Eukaryota</taxon>
        <taxon>Metazoa</taxon>
        <taxon>Ecdysozoa</taxon>
        <taxon>Nematoda</taxon>
        <taxon>Chromadorea</taxon>
        <taxon>Rhabditida</taxon>
        <taxon>Rhabditina</taxon>
        <taxon>Rhabditomorpha</taxon>
        <taxon>Strongyloidea</taxon>
        <taxon>Strongylidae</taxon>
        <taxon>Strongylus</taxon>
    </lineage>
</organism>
<keyword evidence="2" id="KW-1185">Reference proteome</keyword>
<dbReference type="Proteomes" id="UP000270094">
    <property type="component" value="Unassembled WGS sequence"/>
</dbReference>